<organism evidence="2 3">
    <name type="scientific">Strongylus vulgaris</name>
    <name type="common">Blood worm</name>
    <dbReference type="NCBI Taxonomy" id="40348"/>
    <lineage>
        <taxon>Eukaryota</taxon>
        <taxon>Metazoa</taxon>
        <taxon>Ecdysozoa</taxon>
        <taxon>Nematoda</taxon>
        <taxon>Chromadorea</taxon>
        <taxon>Rhabditida</taxon>
        <taxon>Rhabditina</taxon>
        <taxon>Rhabditomorpha</taxon>
        <taxon>Strongyloidea</taxon>
        <taxon>Strongylidae</taxon>
        <taxon>Strongylus</taxon>
    </lineage>
</organism>
<sequence length="153" mass="17689">MNLLLLSLLAMPVSASELSCTSHFPIKESVEIVKKLVAKYAVPIIRKDENGVEWMNNLIVKDKRIEIDGIRYYLNDNHLPPEMTFYFKDSLLFDAVPIFIVEEEQVQNWRPDFPDKTYALTKISHECAVGQRACGMKCCNSDIDRIQKVWFGF</sequence>
<keyword evidence="3" id="KW-1185">Reference proteome</keyword>
<dbReference type="EMBL" id="UYYB01110048">
    <property type="protein sequence ID" value="VDM80787.1"/>
    <property type="molecule type" value="Genomic_DNA"/>
</dbReference>
<dbReference type="OrthoDB" id="5849779at2759"/>
<keyword evidence="1" id="KW-0732">Signal</keyword>
<evidence type="ECO:0000256" key="1">
    <source>
        <dbReference type="SAM" id="SignalP"/>
    </source>
</evidence>
<feature type="chain" id="PRO_5017939333" description="CX domain-containing protein" evidence="1">
    <location>
        <begin position="16"/>
        <end position="153"/>
    </location>
</feature>
<evidence type="ECO:0000313" key="3">
    <source>
        <dbReference type="Proteomes" id="UP000270094"/>
    </source>
</evidence>
<feature type="signal peptide" evidence="1">
    <location>
        <begin position="1"/>
        <end position="15"/>
    </location>
</feature>
<reference evidence="2 3" key="1">
    <citation type="submission" date="2018-11" db="EMBL/GenBank/DDBJ databases">
        <authorList>
            <consortium name="Pathogen Informatics"/>
        </authorList>
    </citation>
    <scope>NUCLEOTIDE SEQUENCE [LARGE SCALE GENOMIC DNA]</scope>
</reference>
<dbReference type="AlphaFoldDB" id="A0A3P7JWX9"/>
<gene>
    <name evidence="2" type="ORF">SVUK_LOCUS15785</name>
</gene>
<proteinExistence type="predicted"/>
<evidence type="ECO:0008006" key="4">
    <source>
        <dbReference type="Google" id="ProtNLM"/>
    </source>
</evidence>
<dbReference type="Proteomes" id="UP000270094">
    <property type="component" value="Unassembled WGS sequence"/>
</dbReference>
<evidence type="ECO:0000313" key="2">
    <source>
        <dbReference type="EMBL" id="VDM80787.1"/>
    </source>
</evidence>
<protein>
    <recommendedName>
        <fullName evidence="4">CX domain-containing protein</fullName>
    </recommendedName>
</protein>
<accession>A0A3P7JWX9</accession>
<name>A0A3P7JWX9_STRVU</name>